<dbReference type="EMBL" id="VFRQ01000001">
    <property type="protein sequence ID" value="TPE45950.1"/>
    <property type="molecule type" value="Genomic_DNA"/>
</dbReference>
<protein>
    <submittedName>
        <fullName evidence="2">DUF1003 domain-containing protein</fullName>
    </submittedName>
</protein>
<evidence type="ECO:0000313" key="2">
    <source>
        <dbReference type="EMBL" id="TPE45950.1"/>
    </source>
</evidence>
<comment type="caution">
    <text evidence="2">The sequence shown here is derived from an EMBL/GenBank/DDBJ whole genome shotgun (WGS) entry which is preliminary data.</text>
</comment>
<dbReference type="PANTHER" id="PTHR41386:SF1">
    <property type="entry name" value="MEMBRANE PROTEIN"/>
    <property type="match status" value="1"/>
</dbReference>
<dbReference type="PANTHER" id="PTHR41386">
    <property type="entry name" value="INTEGRAL MEMBRANE PROTEIN-RELATED"/>
    <property type="match status" value="1"/>
</dbReference>
<name>A0A501WC34_9BACT</name>
<gene>
    <name evidence="2" type="ORF">FJM65_00980</name>
</gene>
<keyword evidence="1" id="KW-0812">Transmembrane</keyword>
<dbReference type="AlphaFoldDB" id="A0A501WC34"/>
<evidence type="ECO:0000256" key="1">
    <source>
        <dbReference type="SAM" id="Phobius"/>
    </source>
</evidence>
<proteinExistence type="predicted"/>
<sequence length="238" mass="27993">MRHHQEPFGLCQVTKKHLPRHQLVSGKAIRQSILQLIKQDYPDFDEEKYVSAVVLAKYRKLYLQHMLEQELGELSELEEDVVKSINKQELLSSNIEKELEEQLSLGDRLADMIASFGGSWTFILIFFSFLFLWMAVNVYLLATRPFDPYPFILLNLILSCLAAIQAPIIMMSQNRQEAKDRQRSQHDYKVNLKAELEIRLLHEKVDHLLTHQNQHLVEIQQVQLDMLEDIMLQLKRKK</sequence>
<keyword evidence="3" id="KW-1185">Reference proteome</keyword>
<evidence type="ECO:0000313" key="3">
    <source>
        <dbReference type="Proteomes" id="UP000316727"/>
    </source>
</evidence>
<dbReference type="RefSeq" id="WP_140618453.1">
    <property type="nucleotide sequence ID" value="NZ_VFRQ01000001.1"/>
</dbReference>
<feature type="transmembrane region" description="Helical" evidence="1">
    <location>
        <begin position="122"/>
        <end position="142"/>
    </location>
</feature>
<keyword evidence="1" id="KW-1133">Transmembrane helix</keyword>
<accession>A0A501WC34</accession>
<dbReference type="Proteomes" id="UP000316727">
    <property type="component" value="Unassembled WGS sequence"/>
</dbReference>
<keyword evidence="1" id="KW-0472">Membrane</keyword>
<dbReference type="OrthoDB" id="9795736at2"/>
<dbReference type="Pfam" id="PF06210">
    <property type="entry name" value="DUF1003"/>
    <property type="match status" value="1"/>
</dbReference>
<organism evidence="2 3">
    <name type="scientific">Pontibacter mangrovi</name>
    <dbReference type="NCBI Taxonomy" id="2589816"/>
    <lineage>
        <taxon>Bacteria</taxon>
        <taxon>Pseudomonadati</taxon>
        <taxon>Bacteroidota</taxon>
        <taxon>Cytophagia</taxon>
        <taxon>Cytophagales</taxon>
        <taxon>Hymenobacteraceae</taxon>
        <taxon>Pontibacter</taxon>
    </lineage>
</organism>
<feature type="transmembrane region" description="Helical" evidence="1">
    <location>
        <begin position="148"/>
        <end position="171"/>
    </location>
</feature>
<dbReference type="InterPro" id="IPR010406">
    <property type="entry name" value="DUF1003"/>
</dbReference>
<reference evidence="2 3" key="1">
    <citation type="submission" date="2019-06" db="EMBL/GenBank/DDBJ databases">
        <title>A novel bacterium of genus Pontibacter, isolated from marine sediment.</title>
        <authorList>
            <person name="Huang H."/>
            <person name="Mo K."/>
            <person name="Hu Y."/>
        </authorList>
    </citation>
    <scope>NUCLEOTIDE SEQUENCE [LARGE SCALE GENOMIC DNA]</scope>
    <source>
        <strain evidence="2 3">HB172049</strain>
    </source>
</reference>